<keyword evidence="1" id="KW-0732">Signal</keyword>
<feature type="signal peptide" evidence="1">
    <location>
        <begin position="1"/>
        <end position="19"/>
    </location>
</feature>
<dbReference type="OrthoDB" id="1097785at2"/>
<feature type="domain" description="BON" evidence="2">
    <location>
        <begin position="22"/>
        <end position="89"/>
    </location>
</feature>
<evidence type="ECO:0000256" key="1">
    <source>
        <dbReference type="SAM" id="SignalP"/>
    </source>
</evidence>
<proteinExistence type="predicted"/>
<dbReference type="KEGG" id="fln:FLA_4883"/>
<dbReference type="PROSITE" id="PS50914">
    <property type="entry name" value="BON"/>
    <property type="match status" value="1"/>
</dbReference>
<evidence type="ECO:0000313" key="3">
    <source>
        <dbReference type="EMBL" id="SIS62551.1"/>
    </source>
</evidence>
<dbReference type="Gene3D" id="3.40.1520.20">
    <property type="match status" value="1"/>
</dbReference>
<dbReference type="Pfam" id="PF04972">
    <property type="entry name" value="BON"/>
    <property type="match status" value="1"/>
</dbReference>
<reference evidence="4" key="1">
    <citation type="submission" date="2017-01" db="EMBL/GenBank/DDBJ databases">
        <authorList>
            <person name="Varghese N."/>
            <person name="Submissions S."/>
        </authorList>
    </citation>
    <scope>NUCLEOTIDE SEQUENCE [LARGE SCALE GENOMIC DNA]</scope>
    <source>
        <strain evidence="4">DSM 21054</strain>
    </source>
</reference>
<dbReference type="EMBL" id="FTOR01000001">
    <property type="protein sequence ID" value="SIS62551.1"/>
    <property type="molecule type" value="Genomic_DNA"/>
</dbReference>
<organism evidence="3 4">
    <name type="scientific">Filimonas lacunae</name>
    <dbReference type="NCBI Taxonomy" id="477680"/>
    <lineage>
        <taxon>Bacteria</taxon>
        <taxon>Pseudomonadati</taxon>
        <taxon>Bacteroidota</taxon>
        <taxon>Chitinophagia</taxon>
        <taxon>Chitinophagales</taxon>
        <taxon>Chitinophagaceae</taxon>
        <taxon>Filimonas</taxon>
    </lineage>
</organism>
<dbReference type="PROSITE" id="PS51257">
    <property type="entry name" value="PROKAR_LIPOPROTEIN"/>
    <property type="match status" value="1"/>
</dbReference>
<dbReference type="Proteomes" id="UP000186917">
    <property type="component" value="Unassembled WGS sequence"/>
</dbReference>
<dbReference type="InterPro" id="IPR007055">
    <property type="entry name" value="BON_dom"/>
</dbReference>
<name>A0A173MMX4_9BACT</name>
<protein>
    <submittedName>
        <fullName evidence="3">BON domain-containing protein</fullName>
    </submittedName>
</protein>
<sequence>MKMNKLAAIVGLMAFSVLTACKGTKSDAEIQAAVAEKIGPIPGVMADTKDGVVTLSGSVPEDSLRTSAETLTKSTEGVVSVVNSITIAPVAPVLPPPADTTALSTSTDTQIKSSVDMLIKEYPGTKASVKDGVITVTGELSAAKWTTLKTALDALKPISIDASGLTVKK</sequence>
<evidence type="ECO:0000313" key="4">
    <source>
        <dbReference type="Proteomes" id="UP000186917"/>
    </source>
</evidence>
<accession>A0A173MMX4</accession>
<gene>
    <name evidence="3" type="ORF">SAMN05421788_101290</name>
</gene>
<dbReference type="STRING" id="477680.SAMN05421788_101290"/>
<dbReference type="AlphaFoldDB" id="A0A173MMX4"/>
<keyword evidence="4" id="KW-1185">Reference proteome</keyword>
<feature type="chain" id="PRO_5030023195" evidence="1">
    <location>
        <begin position="20"/>
        <end position="169"/>
    </location>
</feature>
<evidence type="ECO:0000259" key="2">
    <source>
        <dbReference type="PROSITE" id="PS50914"/>
    </source>
</evidence>